<feature type="region of interest" description="Disordered" evidence="1">
    <location>
        <begin position="37"/>
        <end position="56"/>
    </location>
</feature>
<feature type="compositionally biased region" description="Basic and acidic residues" evidence="1">
    <location>
        <begin position="1"/>
        <end position="11"/>
    </location>
</feature>
<evidence type="ECO:0000313" key="2">
    <source>
        <dbReference type="EMBL" id="KAF2457045.1"/>
    </source>
</evidence>
<dbReference type="EMBL" id="MU001681">
    <property type="protein sequence ID" value="KAF2457045.1"/>
    <property type="molecule type" value="Genomic_DNA"/>
</dbReference>
<dbReference type="AlphaFoldDB" id="A0A6A6NZ73"/>
<feature type="region of interest" description="Disordered" evidence="1">
    <location>
        <begin position="1"/>
        <end position="32"/>
    </location>
</feature>
<evidence type="ECO:0000256" key="1">
    <source>
        <dbReference type="SAM" id="MobiDB-lite"/>
    </source>
</evidence>
<dbReference type="Proteomes" id="UP000799766">
    <property type="component" value="Unassembled WGS sequence"/>
</dbReference>
<gene>
    <name evidence="2" type="ORF">BDY21DRAFT_344753</name>
</gene>
<name>A0A6A6NZ73_9PEZI</name>
<keyword evidence="3" id="KW-1185">Reference proteome</keyword>
<sequence length="56" mass="6520">MRGFEAGDGRSRRSSNHRWPGHPPVAAWPRHRRNIAARRPASRQLLRFQRTPPTLP</sequence>
<proteinExistence type="predicted"/>
<organism evidence="2 3">
    <name type="scientific">Lineolata rhizophorae</name>
    <dbReference type="NCBI Taxonomy" id="578093"/>
    <lineage>
        <taxon>Eukaryota</taxon>
        <taxon>Fungi</taxon>
        <taxon>Dikarya</taxon>
        <taxon>Ascomycota</taxon>
        <taxon>Pezizomycotina</taxon>
        <taxon>Dothideomycetes</taxon>
        <taxon>Dothideomycetes incertae sedis</taxon>
        <taxon>Lineolatales</taxon>
        <taxon>Lineolataceae</taxon>
        <taxon>Lineolata</taxon>
    </lineage>
</organism>
<reference evidence="2" key="1">
    <citation type="journal article" date="2020" name="Stud. Mycol.">
        <title>101 Dothideomycetes genomes: a test case for predicting lifestyles and emergence of pathogens.</title>
        <authorList>
            <person name="Haridas S."/>
            <person name="Albert R."/>
            <person name="Binder M."/>
            <person name="Bloem J."/>
            <person name="Labutti K."/>
            <person name="Salamov A."/>
            <person name="Andreopoulos B."/>
            <person name="Baker S."/>
            <person name="Barry K."/>
            <person name="Bills G."/>
            <person name="Bluhm B."/>
            <person name="Cannon C."/>
            <person name="Castanera R."/>
            <person name="Culley D."/>
            <person name="Daum C."/>
            <person name="Ezra D."/>
            <person name="Gonzalez J."/>
            <person name="Henrissat B."/>
            <person name="Kuo A."/>
            <person name="Liang C."/>
            <person name="Lipzen A."/>
            <person name="Lutzoni F."/>
            <person name="Magnuson J."/>
            <person name="Mondo S."/>
            <person name="Nolan M."/>
            <person name="Ohm R."/>
            <person name="Pangilinan J."/>
            <person name="Park H.-J."/>
            <person name="Ramirez L."/>
            <person name="Alfaro M."/>
            <person name="Sun H."/>
            <person name="Tritt A."/>
            <person name="Yoshinaga Y."/>
            <person name="Zwiers L.-H."/>
            <person name="Turgeon B."/>
            <person name="Goodwin S."/>
            <person name="Spatafora J."/>
            <person name="Crous P."/>
            <person name="Grigoriev I."/>
        </authorList>
    </citation>
    <scope>NUCLEOTIDE SEQUENCE</scope>
    <source>
        <strain evidence="2">ATCC 16933</strain>
    </source>
</reference>
<evidence type="ECO:0000313" key="3">
    <source>
        <dbReference type="Proteomes" id="UP000799766"/>
    </source>
</evidence>
<accession>A0A6A6NZ73</accession>
<protein>
    <submittedName>
        <fullName evidence="2">Uncharacterized protein</fullName>
    </submittedName>
</protein>